<sequence length="306" mass="35504">MKKEINHPYIVNSISELHRLVALPKPNHPLVSVVNLKDINCHFDENMKSVIYNFYSICIKKDFKGKVKYGQNYYDFDEGIMTFFSPGQVISAVVDDDIALSGWWLVIHPDFIRNYPLSKSIKDYGFFSYATNEALHLSEKEETMVTSIMQNIEQEYRSDIDGFSQDVIVSHIDLLLNYSNRFYNRQFITRKHAGNDLLANLETLLNEYFNSEKVQEMRLPTVQYISGQLNVSSSYLSDMLRSLTGQNTQQHIHNKLIEKAKERLTTTSLSVSEIAYQLGFEYPQSFSKLFKGKTNLSPLEFRHSFN</sequence>
<dbReference type="EMBL" id="FOXH01000006">
    <property type="protein sequence ID" value="SFP81309.1"/>
    <property type="molecule type" value="Genomic_DNA"/>
</dbReference>
<dbReference type="InterPro" id="IPR018060">
    <property type="entry name" value="HTH_AraC"/>
</dbReference>
<name>A0A1I5TE50_9BACT</name>
<evidence type="ECO:0000259" key="4">
    <source>
        <dbReference type="PROSITE" id="PS01124"/>
    </source>
</evidence>
<evidence type="ECO:0000256" key="1">
    <source>
        <dbReference type="ARBA" id="ARBA00023015"/>
    </source>
</evidence>
<dbReference type="GO" id="GO:0043565">
    <property type="term" value="F:sequence-specific DNA binding"/>
    <property type="evidence" value="ECO:0007669"/>
    <property type="project" value="InterPro"/>
</dbReference>
<dbReference type="AlphaFoldDB" id="A0A1I5TE50"/>
<dbReference type="PANTHER" id="PTHR43280:SF32">
    <property type="entry name" value="TRANSCRIPTIONAL REGULATORY PROTEIN"/>
    <property type="match status" value="1"/>
</dbReference>
<gene>
    <name evidence="5" type="ORF">SAMN04515674_1066</name>
</gene>
<protein>
    <submittedName>
        <fullName evidence="5">Helix-turn-helix domain-containing protein</fullName>
    </submittedName>
</protein>
<dbReference type="InterPro" id="IPR009057">
    <property type="entry name" value="Homeodomain-like_sf"/>
</dbReference>
<evidence type="ECO:0000256" key="2">
    <source>
        <dbReference type="ARBA" id="ARBA00023125"/>
    </source>
</evidence>
<dbReference type="SUPFAM" id="SSF46689">
    <property type="entry name" value="Homeodomain-like"/>
    <property type="match status" value="1"/>
</dbReference>
<keyword evidence="6" id="KW-1185">Reference proteome</keyword>
<accession>A0A1I5TE50</accession>
<dbReference type="Gene3D" id="1.10.10.60">
    <property type="entry name" value="Homeodomain-like"/>
    <property type="match status" value="1"/>
</dbReference>
<dbReference type="STRING" id="1079859.SAMN04515674_1066"/>
<dbReference type="Proteomes" id="UP000199306">
    <property type="component" value="Unassembled WGS sequence"/>
</dbReference>
<dbReference type="PROSITE" id="PS01124">
    <property type="entry name" value="HTH_ARAC_FAMILY_2"/>
    <property type="match status" value="1"/>
</dbReference>
<dbReference type="PANTHER" id="PTHR43280">
    <property type="entry name" value="ARAC-FAMILY TRANSCRIPTIONAL REGULATOR"/>
    <property type="match status" value="1"/>
</dbReference>
<dbReference type="SMART" id="SM00342">
    <property type="entry name" value="HTH_ARAC"/>
    <property type="match status" value="1"/>
</dbReference>
<keyword evidence="3" id="KW-0804">Transcription</keyword>
<proteinExistence type="predicted"/>
<dbReference type="OrthoDB" id="643086at2"/>
<dbReference type="GO" id="GO:0003700">
    <property type="term" value="F:DNA-binding transcription factor activity"/>
    <property type="evidence" value="ECO:0007669"/>
    <property type="project" value="InterPro"/>
</dbReference>
<evidence type="ECO:0000313" key="5">
    <source>
        <dbReference type="EMBL" id="SFP81309.1"/>
    </source>
</evidence>
<feature type="domain" description="HTH araC/xylS-type" evidence="4">
    <location>
        <begin position="199"/>
        <end position="304"/>
    </location>
</feature>
<evidence type="ECO:0000256" key="3">
    <source>
        <dbReference type="ARBA" id="ARBA00023163"/>
    </source>
</evidence>
<evidence type="ECO:0000313" key="6">
    <source>
        <dbReference type="Proteomes" id="UP000199306"/>
    </source>
</evidence>
<dbReference type="RefSeq" id="WP_092017076.1">
    <property type="nucleotide sequence ID" value="NZ_FOXH01000006.1"/>
</dbReference>
<keyword evidence="1" id="KW-0805">Transcription regulation</keyword>
<organism evidence="5 6">
    <name type="scientific">Pseudarcicella hirudinis</name>
    <dbReference type="NCBI Taxonomy" id="1079859"/>
    <lineage>
        <taxon>Bacteria</taxon>
        <taxon>Pseudomonadati</taxon>
        <taxon>Bacteroidota</taxon>
        <taxon>Cytophagia</taxon>
        <taxon>Cytophagales</taxon>
        <taxon>Flectobacillaceae</taxon>
        <taxon>Pseudarcicella</taxon>
    </lineage>
</organism>
<keyword evidence="2" id="KW-0238">DNA-binding</keyword>
<reference evidence="5 6" key="1">
    <citation type="submission" date="2016-10" db="EMBL/GenBank/DDBJ databases">
        <authorList>
            <person name="de Groot N.N."/>
        </authorList>
    </citation>
    <scope>NUCLEOTIDE SEQUENCE [LARGE SCALE GENOMIC DNA]</scope>
    <source>
        <strain evidence="6">E92,LMG 26720,CCM 7988</strain>
    </source>
</reference>
<dbReference type="Pfam" id="PF12833">
    <property type="entry name" value="HTH_18"/>
    <property type="match status" value="1"/>
</dbReference>